<comment type="catalytic activity">
    <reaction evidence="6 8">
        <text>2 cob(II)yrinate a,c diamide + reduced [electron-transfer flavoprotein] + 2 ATP = 2 adenosylcob(III)yrinate a,c-diamide + 2 triphosphate + oxidized [electron-transfer flavoprotein] + 3 H(+)</text>
        <dbReference type="Rhea" id="RHEA:11528"/>
        <dbReference type="Rhea" id="RHEA-COMP:10685"/>
        <dbReference type="Rhea" id="RHEA-COMP:10686"/>
        <dbReference type="ChEBI" id="CHEBI:15378"/>
        <dbReference type="ChEBI" id="CHEBI:18036"/>
        <dbReference type="ChEBI" id="CHEBI:30616"/>
        <dbReference type="ChEBI" id="CHEBI:57692"/>
        <dbReference type="ChEBI" id="CHEBI:58307"/>
        <dbReference type="ChEBI" id="CHEBI:58503"/>
        <dbReference type="ChEBI" id="CHEBI:58537"/>
        <dbReference type="EC" id="2.5.1.17"/>
    </reaction>
</comment>
<evidence type="ECO:0000313" key="10">
    <source>
        <dbReference type="Proteomes" id="UP001597216"/>
    </source>
</evidence>
<accession>A0ABW3T3S2</accession>
<dbReference type="GO" id="GO:0008817">
    <property type="term" value="F:corrinoid adenosyltransferase activity"/>
    <property type="evidence" value="ECO:0007669"/>
    <property type="project" value="UniProtKB-EC"/>
</dbReference>
<dbReference type="EC" id="2.5.1.17" evidence="3 8"/>
<keyword evidence="4 8" id="KW-0627">Porphyrin biosynthesis</keyword>
<keyword evidence="10" id="KW-1185">Reference proteome</keyword>
<dbReference type="EMBL" id="JBHTLQ010000031">
    <property type="protein sequence ID" value="MFD1191618.1"/>
    <property type="molecule type" value="Genomic_DNA"/>
</dbReference>
<keyword evidence="8" id="KW-0067">ATP-binding</keyword>
<evidence type="ECO:0000256" key="6">
    <source>
        <dbReference type="ARBA" id="ARBA00048555"/>
    </source>
</evidence>
<dbReference type="PANTHER" id="PTHR46638:SF1">
    <property type="entry name" value="CORRINOID ADENOSYLTRANSFERASE"/>
    <property type="match status" value="1"/>
</dbReference>
<keyword evidence="8 9" id="KW-0808">Transferase</keyword>
<keyword evidence="8" id="KW-0169">Cobalamin biosynthesis</keyword>
<keyword evidence="8" id="KW-0963">Cytoplasm</keyword>
<reference evidence="10" key="1">
    <citation type="journal article" date="2019" name="Int. J. Syst. Evol. Microbiol.">
        <title>The Global Catalogue of Microorganisms (GCM) 10K type strain sequencing project: providing services to taxonomists for standard genome sequencing and annotation.</title>
        <authorList>
            <consortium name="The Broad Institute Genomics Platform"/>
            <consortium name="The Broad Institute Genome Sequencing Center for Infectious Disease"/>
            <person name="Wu L."/>
            <person name="Ma J."/>
        </authorList>
    </citation>
    <scope>NUCLEOTIDE SEQUENCE [LARGE SCALE GENOMIC DNA]</scope>
    <source>
        <strain evidence="10">CCUG 55074</strain>
    </source>
</reference>
<dbReference type="CDD" id="cd00561">
    <property type="entry name" value="CobA_ACA"/>
    <property type="match status" value="1"/>
</dbReference>
<evidence type="ECO:0000256" key="2">
    <source>
        <dbReference type="ARBA" id="ARBA00007487"/>
    </source>
</evidence>
<dbReference type="Gene3D" id="3.40.50.300">
    <property type="entry name" value="P-loop containing nucleotide triphosphate hydrolases"/>
    <property type="match status" value="1"/>
</dbReference>
<evidence type="ECO:0000256" key="8">
    <source>
        <dbReference type="PIRNR" id="PIRNR015617"/>
    </source>
</evidence>
<dbReference type="PIRSF" id="PIRSF015617">
    <property type="entry name" value="Adensltrnsf_CobA"/>
    <property type="match status" value="1"/>
</dbReference>
<dbReference type="InterPro" id="IPR027417">
    <property type="entry name" value="P-loop_NTPase"/>
</dbReference>
<name>A0ABW3T3S2_9CAUL</name>
<evidence type="ECO:0000256" key="7">
    <source>
        <dbReference type="ARBA" id="ARBA00048692"/>
    </source>
</evidence>
<evidence type="ECO:0000313" key="9">
    <source>
        <dbReference type="EMBL" id="MFD1191618.1"/>
    </source>
</evidence>
<dbReference type="NCBIfam" id="TIGR00708">
    <property type="entry name" value="cobA"/>
    <property type="match status" value="1"/>
</dbReference>
<proteinExistence type="inferred from homology"/>
<evidence type="ECO:0000256" key="5">
    <source>
        <dbReference type="ARBA" id="ARBA00024929"/>
    </source>
</evidence>
<dbReference type="Pfam" id="PF02572">
    <property type="entry name" value="CobA_CobO_BtuR"/>
    <property type="match status" value="1"/>
</dbReference>
<organism evidence="9 10">
    <name type="scientific">Phenylobacterium conjunctum</name>
    <dbReference type="NCBI Taxonomy" id="1298959"/>
    <lineage>
        <taxon>Bacteria</taxon>
        <taxon>Pseudomonadati</taxon>
        <taxon>Pseudomonadota</taxon>
        <taxon>Alphaproteobacteria</taxon>
        <taxon>Caulobacterales</taxon>
        <taxon>Caulobacteraceae</taxon>
        <taxon>Phenylobacterium</taxon>
    </lineage>
</organism>
<evidence type="ECO:0000256" key="4">
    <source>
        <dbReference type="ARBA" id="ARBA00023244"/>
    </source>
</evidence>
<dbReference type="RefSeq" id="WP_377353967.1">
    <property type="nucleotide sequence ID" value="NZ_JBHTLQ010000031.1"/>
</dbReference>
<comment type="similarity">
    <text evidence="2 8">Belongs to the Cob(I)alamin adenosyltransferase family.</text>
</comment>
<dbReference type="SUPFAM" id="SSF52540">
    <property type="entry name" value="P-loop containing nucleoside triphosphate hydrolases"/>
    <property type="match status" value="1"/>
</dbReference>
<evidence type="ECO:0000256" key="1">
    <source>
        <dbReference type="ARBA" id="ARBA00005121"/>
    </source>
</evidence>
<comment type="caution">
    <text evidence="9">The sequence shown here is derived from an EMBL/GenBank/DDBJ whole genome shotgun (WGS) entry which is preliminary data.</text>
</comment>
<comment type="function">
    <text evidence="5 8">Required for both de novo synthesis of the corrin ring for the assimilation of exogenous corrinoids. Participates in the adenosylation of a variety of incomplete and complete corrinoids.</text>
</comment>
<dbReference type="PANTHER" id="PTHR46638">
    <property type="entry name" value="CORRINOID ADENOSYLTRANSFERASE"/>
    <property type="match status" value="1"/>
</dbReference>
<evidence type="ECO:0000256" key="3">
    <source>
        <dbReference type="ARBA" id="ARBA00012454"/>
    </source>
</evidence>
<dbReference type="NCBIfam" id="NF004637">
    <property type="entry name" value="PRK05986.1"/>
    <property type="match status" value="1"/>
</dbReference>
<dbReference type="InterPro" id="IPR003724">
    <property type="entry name" value="CblAdoTrfase_CobA"/>
</dbReference>
<dbReference type="Proteomes" id="UP001597216">
    <property type="component" value="Unassembled WGS sequence"/>
</dbReference>
<sequence>MTDEADRNAAHKAAMQTLKAEREALMAGKSDETRGLLVVNTGDGKGKSTAAFGTVARALGWGWKVGVVQYIKGKWITGERQFFAKFPDQLTWATMGEGFTWDTQDRARDVAAAEAAWDRSLAMLADPDINLVLLDELNIALRYDYLDIDKVVEGLMARPWDKHVIITGRNAKPQLIEVADLVTEMTLVKHPFDQGLKAQRGIDF</sequence>
<comment type="subcellular location">
    <subcellularLocation>
        <location evidence="8">Cytoplasm</location>
    </subcellularLocation>
</comment>
<protein>
    <recommendedName>
        <fullName evidence="3 8">Corrinoid adenosyltransferase</fullName>
        <ecNumber evidence="3 8">2.5.1.17</ecNumber>
    </recommendedName>
    <alternativeName>
        <fullName evidence="8">Cob(II)alamin adenosyltransferase</fullName>
    </alternativeName>
    <alternativeName>
        <fullName evidence="8">Cob(II)yrinic acid a,c-diamide adenosyltransferase</fullName>
    </alternativeName>
</protein>
<comment type="pathway">
    <text evidence="1 8">Cofactor biosynthesis; adenosylcobalamin biosynthesis; adenosylcobalamin from cob(II)yrinate a,c-diamide: step 2/7.</text>
</comment>
<gene>
    <name evidence="9" type="primary">cobO</name>
    <name evidence="9" type="ORF">ACFQ27_13600</name>
</gene>
<comment type="catalytic activity">
    <reaction evidence="7 8">
        <text>2 cob(II)alamin + reduced [electron-transfer flavoprotein] + 2 ATP = 2 adenosylcob(III)alamin + 2 triphosphate + oxidized [electron-transfer flavoprotein] + 3 H(+)</text>
        <dbReference type="Rhea" id="RHEA:28671"/>
        <dbReference type="Rhea" id="RHEA-COMP:10685"/>
        <dbReference type="Rhea" id="RHEA-COMP:10686"/>
        <dbReference type="ChEBI" id="CHEBI:15378"/>
        <dbReference type="ChEBI" id="CHEBI:16304"/>
        <dbReference type="ChEBI" id="CHEBI:18036"/>
        <dbReference type="ChEBI" id="CHEBI:18408"/>
        <dbReference type="ChEBI" id="CHEBI:30616"/>
        <dbReference type="ChEBI" id="CHEBI:57692"/>
        <dbReference type="ChEBI" id="CHEBI:58307"/>
        <dbReference type="EC" id="2.5.1.17"/>
    </reaction>
</comment>
<keyword evidence="8" id="KW-0547">Nucleotide-binding</keyword>